<sequence>MISDFESYCHFFHTLKIKICGSSPHSLVIGSDDERAVVKATETAFHEATHVLCTRHLRQNAIQKLIDDSVTLKQRSDILDKMG</sequence>
<dbReference type="EMBL" id="JAIWYP010000008">
    <property type="protein sequence ID" value="KAH3786238.1"/>
    <property type="molecule type" value="Genomic_DNA"/>
</dbReference>
<proteinExistence type="predicted"/>
<dbReference type="AlphaFoldDB" id="A0A9D4EVS2"/>
<evidence type="ECO:0008006" key="3">
    <source>
        <dbReference type="Google" id="ProtNLM"/>
    </source>
</evidence>
<dbReference type="Proteomes" id="UP000828390">
    <property type="component" value="Unassembled WGS sequence"/>
</dbReference>
<reference evidence="1" key="2">
    <citation type="submission" date="2020-11" db="EMBL/GenBank/DDBJ databases">
        <authorList>
            <person name="McCartney M.A."/>
            <person name="Auch B."/>
            <person name="Kono T."/>
            <person name="Mallez S."/>
            <person name="Becker A."/>
            <person name="Gohl D.M."/>
            <person name="Silverstein K.A.T."/>
            <person name="Koren S."/>
            <person name="Bechman K.B."/>
            <person name="Herman A."/>
            <person name="Abrahante J.E."/>
            <person name="Garbe J."/>
        </authorList>
    </citation>
    <scope>NUCLEOTIDE SEQUENCE</scope>
    <source>
        <strain evidence="1">Duluth1</strain>
        <tissue evidence="1">Whole animal</tissue>
    </source>
</reference>
<evidence type="ECO:0000313" key="1">
    <source>
        <dbReference type="EMBL" id="KAH3786238.1"/>
    </source>
</evidence>
<keyword evidence="2" id="KW-1185">Reference proteome</keyword>
<name>A0A9D4EVS2_DREPO</name>
<comment type="caution">
    <text evidence="1">The sequence shown here is derived from an EMBL/GenBank/DDBJ whole genome shotgun (WGS) entry which is preliminary data.</text>
</comment>
<reference evidence="1" key="1">
    <citation type="journal article" date="2019" name="bioRxiv">
        <title>The Genome of the Zebra Mussel, Dreissena polymorpha: A Resource for Invasive Species Research.</title>
        <authorList>
            <person name="McCartney M.A."/>
            <person name="Auch B."/>
            <person name="Kono T."/>
            <person name="Mallez S."/>
            <person name="Zhang Y."/>
            <person name="Obille A."/>
            <person name="Becker A."/>
            <person name="Abrahante J.E."/>
            <person name="Garbe J."/>
            <person name="Badalamenti J.P."/>
            <person name="Herman A."/>
            <person name="Mangelson H."/>
            <person name="Liachko I."/>
            <person name="Sullivan S."/>
            <person name="Sone E.D."/>
            <person name="Koren S."/>
            <person name="Silverstein K.A.T."/>
            <person name="Beckman K.B."/>
            <person name="Gohl D.M."/>
        </authorList>
    </citation>
    <scope>NUCLEOTIDE SEQUENCE</scope>
    <source>
        <strain evidence="1">Duluth1</strain>
        <tissue evidence="1">Whole animal</tissue>
    </source>
</reference>
<evidence type="ECO:0000313" key="2">
    <source>
        <dbReference type="Proteomes" id="UP000828390"/>
    </source>
</evidence>
<accession>A0A9D4EVS2</accession>
<protein>
    <recommendedName>
        <fullName evidence="3">MULE transposase domain-containing protein</fullName>
    </recommendedName>
</protein>
<gene>
    <name evidence="1" type="ORF">DPMN_164344</name>
</gene>
<organism evidence="1 2">
    <name type="scientific">Dreissena polymorpha</name>
    <name type="common">Zebra mussel</name>
    <name type="synonym">Mytilus polymorpha</name>
    <dbReference type="NCBI Taxonomy" id="45954"/>
    <lineage>
        <taxon>Eukaryota</taxon>
        <taxon>Metazoa</taxon>
        <taxon>Spiralia</taxon>
        <taxon>Lophotrochozoa</taxon>
        <taxon>Mollusca</taxon>
        <taxon>Bivalvia</taxon>
        <taxon>Autobranchia</taxon>
        <taxon>Heteroconchia</taxon>
        <taxon>Euheterodonta</taxon>
        <taxon>Imparidentia</taxon>
        <taxon>Neoheterodontei</taxon>
        <taxon>Myida</taxon>
        <taxon>Dreissenoidea</taxon>
        <taxon>Dreissenidae</taxon>
        <taxon>Dreissena</taxon>
    </lineage>
</organism>